<comment type="caution">
    <text evidence="1">The sequence shown here is derived from an EMBL/GenBank/DDBJ whole genome shotgun (WGS) entry which is preliminary data.</text>
</comment>
<dbReference type="EMBL" id="CAJHOF010000002">
    <property type="protein sequence ID" value="CAD7287287.1"/>
    <property type="molecule type" value="Genomic_DNA"/>
</dbReference>
<proteinExistence type="predicted"/>
<evidence type="ECO:0000313" key="1">
    <source>
        <dbReference type="EMBL" id="CAD7287287.1"/>
    </source>
</evidence>
<dbReference type="Proteomes" id="UP000789803">
    <property type="component" value="Unassembled WGS sequence"/>
</dbReference>
<organism evidence="1 2">
    <name type="scientific">Campylobacter majalis</name>
    <dbReference type="NCBI Taxonomy" id="2790656"/>
    <lineage>
        <taxon>Bacteria</taxon>
        <taxon>Pseudomonadati</taxon>
        <taxon>Campylobacterota</taxon>
        <taxon>Epsilonproteobacteria</taxon>
        <taxon>Campylobacterales</taxon>
        <taxon>Campylobacteraceae</taxon>
        <taxon>Campylobacter</taxon>
    </lineage>
</organism>
<dbReference type="RefSeq" id="WP_229932048.1">
    <property type="nucleotide sequence ID" value="NZ_CAJHOF010000002.1"/>
</dbReference>
<sequence>MKSVNKQDLIKVKKLQAKLLYRGVFDVTKFYDVAGIDFQFKTISLYIDDNKDDIYRSVINIPLVNCLELKFKNESLFDDE</sequence>
<reference evidence="1 2" key="1">
    <citation type="submission" date="2020-11" db="EMBL/GenBank/DDBJ databases">
        <authorList>
            <person name="Peeters C."/>
        </authorList>
    </citation>
    <scope>NUCLEOTIDE SEQUENCE [LARGE SCALE GENOMIC DNA]</scope>
    <source>
        <strain evidence="1 2">LMG 7974</strain>
    </source>
</reference>
<gene>
    <name evidence="1" type="ORF">LMG7974_00219</name>
</gene>
<name>A0ABM8Q3A9_9BACT</name>
<accession>A0ABM8Q3A9</accession>
<evidence type="ECO:0000313" key="2">
    <source>
        <dbReference type="Proteomes" id="UP000789803"/>
    </source>
</evidence>
<protein>
    <submittedName>
        <fullName evidence="1">Uncharacterized protein</fullName>
    </submittedName>
</protein>
<keyword evidence="2" id="KW-1185">Reference proteome</keyword>